<dbReference type="RefSeq" id="WP_145261219.1">
    <property type="nucleotide sequence ID" value="NZ_CP036316.1"/>
</dbReference>
<feature type="binding site" evidence="2">
    <location>
        <position position="137"/>
    </location>
    <ligand>
        <name>Fe cation</name>
        <dbReference type="ChEBI" id="CHEBI:24875"/>
    </ligand>
</feature>
<dbReference type="PIRSF" id="PIRSF004749">
    <property type="entry name" value="Pep_def"/>
    <property type="match status" value="1"/>
</dbReference>
<dbReference type="NCBIfam" id="NF001159">
    <property type="entry name" value="PRK00150.1-3"/>
    <property type="match status" value="1"/>
</dbReference>
<keyword evidence="2" id="KW-0648">Protein biosynthesis</keyword>
<dbReference type="AlphaFoldDB" id="A0A517T782"/>
<organism evidence="3 4">
    <name type="scientific">Calycomorphotria hydatis</name>
    <dbReference type="NCBI Taxonomy" id="2528027"/>
    <lineage>
        <taxon>Bacteria</taxon>
        <taxon>Pseudomonadati</taxon>
        <taxon>Planctomycetota</taxon>
        <taxon>Planctomycetia</taxon>
        <taxon>Planctomycetales</taxon>
        <taxon>Planctomycetaceae</taxon>
        <taxon>Calycomorphotria</taxon>
    </lineage>
</organism>
<dbReference type="PANTHER" id="PTHR10458">
    <property type="entry name" value="PEPTIDE DEFORMYLASE"/>
    <property type="match status" value="1"/>
</dbReference>
<dbReference type="InterPro" id="IPR023635">
    <property type="entry name" value="Peptide_deformylase"/>
</dbReference>
<name>A0A517T782_9PLAN</name>
<dbReference type="KEGG" id="chya:V22_14630"/>
<dbReference type="PANTHER" id="PTHR10458:SF22">
    <property type="entry name" value="PEPTIDE DEFORMYLASE"/>
    <property type="match status" value="1"/>
</dbReference>
<keyword evidence="2" id="KW-0479">Metal-binding</keyword>
<sequence length="198" mass="22095">MKIVHYPHPALFFESAPVREINAQLRTIVSEMFELMYAANGIGLAANQVGLPLRLFVINPTGDKEEKDQEFVFLNPQILKRNGVAIGEEGCLSLPDLHGDVRRAERITVEAYDLKGQPYRLELNDLPARVVQHEYDHIDGILFLDRLDPEDKAKLDAALEEMSATFAGQQAEGAFPNTAELEQQLKEIAAGKRAIDTV</sequence>
<comment type="similarity">
    <text evidence="1 2">Belongs to the polypeptide deformylase family.</text>
</comment>
<dbReference type="GO" id="GO:0006412">
    <property type="term" value="P:translation"/>
    <property type="evidence" value="ECO:0007669"/>
    <property type="project" value="UniProtKB-UniRule"/>
</dbReference>
<dbReference type="Pfam" id="PF01327">
    <property type="entry name" value="Pep_deformylase"/>
    <property type="match status" value="1"/>
</dbReference>
<keyword evidence="2 3" id="KW-0378">Hydrolase</keyword>
<accession>A0A517T782</accession>
<dbReference type="CDD" id="cd00487">
    <property type="entry name" value="Pep_deformylase"/>
    <property type="match status" value="1"/>
</dbReference>
<comment type="function">
    <text evidence="2">Removes the formyl group from the N-terminal Met of newly synthesized proteins. Requires at least a dipeptide for an efficient rate of reaction. N-terminal L-methionine is a prerequisite for activity but the enzyme has broad specificity at other positions.</text>
</comment>
<dbReference type="NCBIfam" id="TIGR00079">
    <property type="entry name" value="pept_deformyl"/>
    <property type="match status" value="1"/>
</dbReference>
<reference evidence="3 4" key="1">
    <citation type="submission" date="2019-02" db="EMBL/GenBank/DDBJ databases">
        <title>Deep-cultivation of Planctomycetes and their phenomic and genomic characterization uncovers novel biology.</title>
        <authorList>
            <person name="Wiegand S."/>
            <person name="Jogler M."/>
            <person name="Boedeker C."/>
            <person name="Pinto D."/>
            <person name="Vollmers J."/>
            <person name="Rivas-Marin E."/>
            <person name="Kohn T."/>
            <person name="Peeters S.H."/>
            <person name="Heuer A."/>
            <person name="Rast P."/>
            <person name="Oberbeckmann S."/>
            <person name="Bunk B."/>
            <person name="Jeske O."/>
            <person name="Meyerdierks A."/>
            <person name="Storesund J.E."/>
            <person name="Kallscheuer N."/>
            <person name="Luecker S."/>
            <person name="Lage O.M."/>
            <person name="Pohl T."/>
            <person name="Merkel B.J."/>
            <person name="Hornburger P."/>
            <person name="Mueller R.-W."/>
            <person name="Bruemmer F."/>
            <person name="Labrenz M."/>
            <person name="Spormann A.M."/>
            <person name="Op den Camp H."/>
            <person name="Overmann J."/>
            <person name="Amann R."/>
            <person name="Jetten M.S.M."/>
            <person name="Mascher T."/>
            <person name="Medema M.H."/>
            <person name="Devos D.P."/>
            <person name="Kaster A.-K."/>
            <person name="Ovreas L."/>
            <person name="Rohde M."/>
            <person name="Galperin M.Y."/>
            <person name="Jogler C."/>
        </authorList>
    </citation>
    <scope>NUCLEOTIDE SEQUENCE [LARGE SCALE GENOMIC DNA]</scope>
    <source>
        <strain evidence="3 4">V22</strain>
    </source>
</reference>
<dbReference type="SUPFAM" id="SSF56420">
    <property type="entry name" value="Peptide deformylase"/>
    <property type="match status" value="1"/>
</dbReference>
<keyword evidence="2" id="KW-0408">Iron</keyword>
<protein>
    <recommendedName>
        <fullName evidence="2">Peptide deformylase</fullName>
        <shortName evidence="2">PDF</shortName>
        <ecNumber evidence="2">3.5.1.88</ecNumber>
    </recommendedName>
    <alternativeName>
        <fullName evidence="2">Polypeptide deformylase</fullName>
    </alternativeName>
</protein>
<feature type="active site" evidence="2">
    <location>
        <position position="134"/>
    </location>
</feature>
<dbReference type="EC" id="3.5.1.88" evidence="2"/>
<dbReference type="Gene3D" id="3.90.45.10">
    <property type="entry name" value="Peptide deformylase"/>
    <property type="match status" value="1"/>
</dbReference>
<gene>
    <name evidence="2 3" type="primary">def</name>
    <name evidence="3" type="ORF">V22_14630</name>
</gene>
<comment type="catalytic activity">
    <reaction evidence="2">
        <text>N-terminal N-formyl-L-methionyl-[peptide] + H2O = N-terminal L-methionyl-[peptide] + formate</text>
        <dbReference type="Rhea" id="RHEA:24420"/>
        <dbReference type="Rhea" id="RHEA-COMP:10639"/>
        <dbReference type="Rhea" id="RHEA-COMP:10640"/>
        <dbReference type="ChEBI" id="CHEBI:15377"/>
        <dbReference type="ChEBI" id="CHEBI:15740"/>
        <dbReference type="ChEBI" id="CHEBI:49298"/>
        <dbReference type="ChEBI" id="CHEBI:64731"/>
        <dbReference type="EC" id="3.5.1.88"/>
    </reaction>
</comment>
<dbReference type="GO" id="GO:0046872">
    <property type="term" value="F:metal ion binding"/>
    <property type="evidence" value="ECO:0007669"/>
    <property type="project" value="UniProtKB-KW"/>
</dbReference>
<dbReference type="OrthoDB" id="9784988at2"/>
<evidence type="ECO:0000313" key="3">
    <source>
        <dbReference type="EMBL" id="QDT64232.1"/>
    </source>
</evidence>
<dbReference type="PRINTS" id="PR01576">
    <property type="entry name" value="PDEFORMYLASE"/>
</dbReference>
<evidence type="ECO:0000256" key="1">
    <source>
        <dbReference type="ARBA" id="ARBA00010759"/>
    </source>
</evidence>
<dbReference type="EMBL" id="CP036316">
    <property type="protein sequence ID" value="QDT64232.1"/>
    <property type="molecule type" value="Genomic_DNA"/>
</dbReference>
<comment type="cofactor">
    <cofactor evidence="2">
        <name>Fe(2+)</name>
        <dbReference type="ChEBI" id="CHEBI:29033"/>
    </cofactor>
    <text evidence="2">Binds 1 Fe(2+) ion.</text>
</comment>
<proteinExistence type="inferred from homology"/>
<evidence type="ECO:0000256" key="2">
    <source>
        <dbReference type="HAMAP-Rule" id="MF_00163"/>
    </source>
</evidence>
<feature type="binding site" evidence="2">
    <location>
        <position position="133"/>
    </location>
    <ligand>
        <name>Fe cation</name>
        <dbReference type="ChEBI" id="CHEBI:24875"/>
    </ligand>
</feature>
<dbReference type="GO" id="GO:0042586">
    <property type="term" value="F:peptide deformylase activity"/>
    <property type="evidence" value="ECO:0007669"/>
    <property type="project" value="UniProtKB-UniRule"/>
</dbReference>
<feature type="binding site" evidence="2">
    <location>
        <position position="91"/>
    </location>
    <ligand>
        <name>Fe cation</name>
        <dbReference type="ChEBI" id="CHEBI:24875"/>
    </ligand>
</feature>
<dbReference type="HAMAP" id="MF_00163">
    <property type="entry name" value="Pep_deformylase"/>
    <property type="match status" value="1"/>
</dbReference>
<evidence type="ECO:0000313" key="4">
    <source>
        <dbReference type="Proteomes" id="UP000319976"/>
    </source>
</evidence>
<dbReference type="InterPro" id="IPR036821">
    <property type="entry name" value="Peptide_deformylase_sf"/>
</dbReference>
<dbReference type="Proteomes" id="UP000319976">
    <property type="component" value="Chromosome"/>
</dbReference>
<keyword evidence="4" id="KW-1185">Reference proteome</keyword>